<dbReference type="SUPFAM" id="SSF52540">
    <property type="entry name" value="P-loop containing nucleoside triphosphate hydrolases"/>
    <property type="match status" value="1"/>
</dbReference>
<dbReference type="InterPro" id="IPR045063">
    <property type="entry name" value="Dynamin_N"/>
</dbReference>
<evidence type="ECO:0000256" key="1">
    <source>
        <dbReference type="ARBA" id="ARBA00004370"/>
    </source>
</evidence>
<feature type="domain" description="Dynamin N-terminal" evidence="7">
    <location>
        <begin position="50"/>
        <end position="217"/>
    </location>
</feature>
<dbReference type="Pfam" id="PF00350">
    <property type="entry name" value="Dynamin_N"/>
    <property type="match status" value="1"/>
</dbReference>
<evidence type="ECO:0000313" key="9">
    <source>
        <dbReference type="Proteomes" id="UP001370100"/>
    </source>
</evidence>
<evidence type="ECO:0000313" key="8">
    <source>
        <dbReference type="EMBL" id="MEJ2887952.1"/>
    </source>
</evidence>
<proteinExistence type="predicted"/>
<keyword evidence="5" id="KW-0472">Membrane</keyword>
<accession>A0ABU8N6F1</accession>
<name>A0ABU8N6F1_9PSEU</name>
<evidence type="ECO:0000256" key="2">
    <source>
        <dbReference type="ARBA" id="ARBA00022741"/>
    </source>
</evidence>
<keyword evidence="3" id="KW-0378">Hydrolase</keyword>
<feature type="coiled-coil region" evidence="6">
    <location>
        <begin position="171"/>
        <end position="198"/>
    </location>
</feature>
<dbReference type="PANTHER" id="PTHR10465:SF0">
    <property type="entry name" value="SARCALUMENIN"/>
    <property type="match status" value="1"/>
</dbReference>
<evidence type="ECO:0000259" key="7">
    <source>
        <dbReference type="Pfam" id="PF00350"/>
    </source>
</evidence>
<keyword evidence="6" id="KW-0175">Coiled coil</keyword>
<protein>
    <submittedName>
        <fullName evidence="8">Dynamin family protein</fullName>
    </submittedName>
</protein>
<dbReference type="InterPro" id="IPR027417">
    <property type="entry name" value="P-loop_NTPase"/>
</dbReference>
<dbReference type="Proteomes" id="UP001370100">
    <property type="component" value="Unassembled WGS sequence"/>
</dbReference>
<keyword evidence="4" id="KW-0342">GTP-binding</keyword>
<keyword evidence="2" id="KW-0547">Nucleotide-binding</keyword>
<dbReference type="EMBL" id="JBBEGL010000004">
    <property type="protein sequence ID" value="MEJ2887952.1"/>
    <property type="molecule type" value="Genomic_DNA"/>
</dbReference>
<evidence type="ECO:0000256" key="6">
    <source>
        <dbReference type="SAM" id="Coils"/>
    </source>
</evidence>
<dbReference type="PANTHER" id="PTHR10465">
    <property type="entry name" value="TRANSMEMBRANE GTPASE FZO1"/>
    <property type="match status" value="1"/>
</dbReference>
<comment type="caution">
    <text evidence="8">The sequence shown here is derived from an EMBL/GenBank/DDBJ whole genome shotgun (WGS) entry which is preliminary data.</text>
</comment>
<evidence type="ECO:0000256" key="4">
    <source>
        <dbReference type="ARBA" id="ARBA00023134"/>
    </source>
</evidence>
<keyword evidence="9" id="KW-1185">Reference proteome</keyword>
<comment type="subcellular location">
    <subcellularLocation>
        <location evidence="1">Membrane</location>
    </subcellularLocation>
</comment>
<dbReference type="Gene3D" id="3.40.50.300">
    <property type="entry name" value="P-loop containing nucleotide triphosphate hydrolases"/>
    <property type="match status" value="1"/>
</dbReference>
<reference evidence="8 9" key="1">
    <citation type="submission" date="2024-03" db="EMBL/GenBank/DDBJ databases">
        <title>Actinomycetospora sp. OC33-EN06, a novel actinomycete isolated from wild orchid (Aerides multiflora).</title>
        <authorList>
            <person name="Suriyachadkun C."/>
        </authorList>
    </citation>
    <scope>NUCLEOTIDE SEQUENCE [LARGE SCALE GENOMIC DNA]</scope>
    <source>
        <strain evidence="8 9">OC33-EN06</strain>
    </source>
</reference>
<organism evidence="8 9">
    <name type="scientific">Actinomycetospora aeridis</name>
    <dbReference type="NCBI Taxonomy" id="3129231"/>
    <lineage>
        <taxon>Bacteria</taxon>
        <taxon>Bacillati</taxon>
        <taxon>Actinomycetota</taxon>
        <taxon>Actinomycetes</taxon>
        <taxon>Pseudonocardiales</taxon>
        <taxon>Pseudonocardiaceae</taxon>
        <taxon>Actinomycetospora</taxon>
    </lineage>
</organism>
<dbReference type="InterPro" id="IPR027094">
    <property type="entry name" value="Mitofusin_fam"/>
</dbReference>
<sequence length="572" mass="63665">MPSDTPESVRVVLRRRLENAAEHLRAAGLPQATIAALEALAGQTEQRCVVAVVGRVKAGKSTFVNALLGGALAAVGERETTATINYFTLGMPADPDRPIRCHWRSGQVTREGREFLDGLQGSDEETLRRAEGIDHLEYVLDHPLLRDVTLVDTPGTNAAVAEHTERLDAFLGSMDRRREELRERHQDETDRLAREADAVIYVTGAVARADQRAFLEEFRRTTGGRSSALNAVGVMTKIEVSDEYLARSDELSRHYAEQLRGELNTVVPVATGIGRALQALCRDDRRGLERVHRTLARIPPDRLRRMLAAEQRFVEREYDDCPVDAPTRRSLLDELTPDVRVWAVFAAIARYIVEHGDESTAELAAGLGELTRLDALRQVLDRHLLARGHILRCHRALLDAKDVIDGARRRLAEDRAAGGRERQRRADRMLAFVRAADGDPTVGEEIAQLIRTSVAAVAEPRAEEACADVARELEELEEVLVAHNADFEALQAIERNRADFTAEELDELQAVLGLRGLSDTDRLPRGVGPEYVSARMLFWKERAARAATRSARRLAADQAFVRYGHLLASFYD</sequence>
<evidence type="ECO:0000256" key="5">
    <source>
        <dbReference type="ARBA" id="ARBA00023136"/>
    </source>
</evidence>
<feature type="coiled-coil region" evidence="6">
    <location>
        <begin position="459"/>
        <end position="493"/>
    </location>
</feature>
<gene>
    <name evidence="8" type="ORF">WCD41_15940</name>
</gene>
<evidence type="ECO:0000256" key="3">
    <source>
        <dbReference type="ARBA" id="ARBA00022801"/>
    </source>
</evidence>
<dbReference type="RefSeq" id="WP_337714442.1">
    <property type="nucleotide sequence ID" value="NZ_JBBEGL010000004.1"/>
</dbReference>